<evidence type="ECO:0000313" key="10">
    <source>
        <dbReference type="Proteomes" id="UP000887569"/>
    </source>
</evidence>
<feature type="transmembrane region" description="Helical" evidence="8">
    <location>
        <begin position="83"/>
        <end position="105"/>
    </location>
</feature>
<dbReference type="GO" id="GO:0005886">
    <property type="term" value="C:plasma membrane"/>
    <property type="evidence" value="ECO:0007669"/>
    <property type="project" value="UniProtKB-SubCell"/>
</dbReference>
<keyword evidence="10" id="KW-1185">Reference proteome</keyword>
<keyword evidence="3 8" id="KW-0812">Transmembrane</keyword>
<protein>
    <submittedName>
        <fullName evidence="11 12">G-protein coupled receptors family 1 profile domain-containing protein</fullName>
    </submittedName>
</protein>
<evidence type="ECO:0000256" key="2">
    <source>
        <dbReference type="ARBA" id="ARBA00022475"/>
    </source>
</evidence>
<accession>A0A914ZRS3</accession>
<dbReference type="WBParaSite" id="PgB16_g059_t03">
    <property type="protein sequence ID" value="PgB16_g059_t03"/>
    <property type="gene ID" value="PgB16_g059"/>
</dbReference>
<keyword evidence="4 8" id="KW-1133">Transmembrane helix</keyword>
<keyword evidence="5" id="KW-0675">Receptor</keyword>
<evidence type="ECO:0000313" key="12">
    <source>
        <dbReference type="WBParaSite" id="PgB16_g059_t02"/>
    </source>
</evidence>
<dbReference type="SUPFAM" id="SSF81321">
    <property type="entry name" value="Family A G protein-coupled receptor-like"/>
    <property type="match status" value="1"/>
</dbReference>
<dbReference type="Pfam" id="PF10328">
    <property type="entry name" value="7TM_GPCR_Srx"/>
    <property type="match status" value="1"/>
</dbReference>
<dbReference type="AlphaFoldDB" id="A0A914ZRS3"/>
<feature type="transmembrane region" description="Helical" evidence="8">
    <location>
        <begin position="213"/>
        <end position="236"/>
    </location>
</feature>
<dbReference type="CDD" id="cd00637">
    <property type="entry name" value="7tm_classA_rhodopsin-like"/>
    <property type="match status" value="1"/>
</dbReference>
<dbReference type="WBParaSite" id="PgB16_g059_t05">
    <property type="protein sequence ID" value="PgB16_g059_t05"/>
    <property type="gene ID" value="PgB16_g059"/>
</dbReference>
<keyword evidence="6 8" id="KW-0472">Membrane</keyword>
<dbReference type="PANTHER" id="PTHR37441">
    <property type="entry name" value="PROTEIN CBG16518"/>
    <property type="match status" value="1"/>
</dbReference>
<feature type="transmembrane region" description="Helical" evidence="8">
    <location>
        <begin position="261"/>
        <end position="286"/>
    </location>
</feature>
<keyword evidence="2" id="KW-1003">Cell membrane</keyword>
<dbReference type="WBParaSite" id="PgB16_g059_t02">
    <property type="protein sequence ID" value="PgB16_g059_t02"/>
    <property type="gene ID" value="PgB16_g059"/>
</dbReference>
<name>A0A914ZRS3_PARUN</name>
<dbReference type="WBParaSite" id="PgB16_g059_t04">
    <property type="protein sequence ID" value="PgB16_g059_t04"/>
    <property type="gene ID" value="PgB16_g059"/>
</dbReference>
<dbReference type="InterPro" id="IPR017452">
    <property type="entry name" value="GPCR_Rhodpsn_7TM"/>
</dbReference>
<dbReference type="WBParaSite" id="PgB16_g059_t06">
    <property type="protein sequence ID" value="PgB16_g059_t06"/>
    <property type="gene ID" value="PgB16_g059"/>
</dbReference>
<sequence>MSTLMDTPNGFLERCDSLLNMSEEEMERLMDRLSSTIYSQYWISFGCMPIPLTCLTAACTIAYILTIYAAMKTRRVSRKCYMLLLNRAVGDLLCCVFFFCCSVYIFLVSADQFRTDILLIIATLCGSCYWTAMVSYVSLSVLKLFAVYEPLKYKKVFSTSHCLRLIILSWLIYALAVIVTLTAAAFVRVPSLRKWSGCKRETCMHALERARTIAISVIYVFTLVVYISTVITLKTTQRSSRSLRRKIEKNNSQRFTKKFPLWRLTLSVSTFAIFNFGYIIASIALIPRNRCHIFLNHSENANLIGAIWLSLLIRILIDAVLGLCTDSQLREVTMSLSHPKSSGKSIPNAKRKVADRCPTFPQADSVCCEARL</sequence>
<keyword evidence="5" id="KW-0297">G-protein coupled receptor</keyword>
<dbReference type="InterPro" id="IPR019430">
    <property type="entry name" value="7TM_GPCR_serpentine_rcpt_Srx"/>
</dbReference>
<evidence type="ECO:0000256" key="7">
    <source>
        <dbReference type="ARBA" id="ARBA00023224"/>
    </source>
</evidence>
<feature type="transmembrane region" description="Helical" evidence="8">
    <location>
        <begin position="306"/>
        <end position="324"/>
    </location>
</feature>
<feature type="domain" description="G-protein coupled receptors family 1 profile" evidence="9">
    <location>
        <begin position="62"/>
        <end position="283"/>
    </location>
</feature>
<evidence type="ECO:0000259" key="9">
    <source>
        <dbReference type="PROSITE" id="PS50262"/>
    </source>
</evidence>
<dbReference type="GO" id="GO:0004930">
    <property type="term" value="F:G protein-coupled receptor activity"/>
    <property type="evidence" value="ECO:0007669"/>
    <property type="project" value="UniProtKB-KW"/>
</dbReference>
<evidence type="ECO:0000256" key="4">
    <source>
        <dbReference type="ARBA" id="ARBA00022989"/>
    </source>
</evidence>
<dbReference type="InterPro" id="IPR040435">
    <property type="entry name" value="Put_GPCR_Chromadorea"/>
</dbReference>
<evidence type="ECO:0000256" key="5">
    <source>
        <dbReference type="ARBA" id="ARBA00023040"/>
    </source>
</evidence>
<feature type="transmembrane region" description="Helical" evidence="8">
    <location>
        <begin position="163"/>
        <end position="187"/>
    </location>
</feature>
<evidence type="ECO:0000256" key="6">
    <source>
        <dbReference type="ARBA" id="ARBA00023136"/>
    </source>
</evidence>
<organism evidence="10 11">
    <name type="scientific">Parascaris univalens</name>
    <name type="common">Nematode worm</name>
    <dbReference type="NCBI Taxonomy" id="6257"/>
    <lineage>
        <taxon>Eukaryota</taxon>
        <taxon>Metazoa</taxon>
        <taxon>Ecdysozoa</taxon>
        <taxon>Nematoda</taxon>
        <taxon>Chromadorea</taxon>
        <taxon>Rhabditida</taxon>
        <taxon>Spirurina</taxon>
        <taxon>Ascaridomorpha</taxon>
        <taxon>Ascaridoidea</taxon>
        <taxon>Ascarididae</taxon>
        <taxon>Parascaris</taxon>
    </lineage>
</organism>
<evidence type="ECO:0000256" key="1">
    <source>
        <dbReference type="ARBA" id="ARBA00004651"/>
    </source>
</evidence>
<evidence type="ECO:0000256" key="3">
    <source>
        <dbReference type="ARBA" id="ARBA00022692"/>
    </source>
</evidence>
<feature type="transmembrane region" description="Helical" evidence="8">
    <location>
        <begin position="41"/>
        <end position="71"/>
    </location>
</feature>
<keyword evidence="7" id="KW-0807">Transducer</keyword>
<comment type="subcellular location">
    <subcellularLocation>
        <location evidence="1">Cell membrane</location>
        <topology evidence="1">Multi-pass membrane protein</topology>
    </subcellularLocation>
</comment>
<evidence type="ECO:0000256" key="8">
    <source>
        <dbReference type="SAM" id="Phobius"/>
    </source>
</evidence>
<dbReference type="Gene3D" id="1.20.1070.10">
    <property type="entry name" value="Rhodopsin 7-helix transmembrane proteins"/>
    <property type="match status" value="1"/>
</dbReference>
<dbReference type="PROSITE" id="PS50262">
    <property type="entry name" value="G_PROTEIN_RECEP_F1_2"/>
    <property type="match status" value="1"/>
</dbReference>
<dbReference type="Proteomes" id="UP000887569">
    <property type="component" value="Unplaced"/>
</dbReference>
<dbReference type="PANTHER" id="PTHR37441:SF4">
    <property type="entry name" value="G-PROTEIN COUPLED RECEPTORS FAMILY 1 PROFILE DOMAIN-CONTAINING PROTEIN"/>
    <property type="match status" value="1"/>
</dbReference>
<reference evidence="11 12" key="1">
    <citation type="submission" date="2022-11" db="UniProtKB">
        <authorList>
            <consortium name="WormBaseParasite"/>
        </authorList>
    </citation>
    <scope>IDENTIFICATION</scope>
</reference>
<feature type="transmembrane region" description="Helical" evidence="8">
    <location>
        <begin position="117"/>
        <end position="142"/>
    </location>
</feature>
<proteinExistence type="predicted"/>
<dbReference type="WBParaSite" id="PgB16_g059_t01">
    <property type="protein sequence ID" value="PgB16_g059_t01"/>
    <property type="gene ID" value="PgB16_g059"/>
</dbReference>
<evidence type="ECO:0000313" key="11">
    <source>
        <dbReference type="WBParaSite" id="PgB16_g059_t01"/>
    </source>
</evidence>